<evidence type="ECO:0000313" key="1">
    <source>
        <dbReference type="EMBL" id="RSN73292.1"/>
    </source>
</evidence>
<keyword evidence="2" id="KW-1185">Reference proteome</keyword>
<organism evidence="1 2">
    <name type="scientific">Candidatus Methanodesulfokora washburnensis</name>
    <dbReference type="NCBI Taxonomy" id="2478471"/>
    <lineage>
        <taxon>Archaea</taxon>
        <taxon>Thermoproteota</taxon>
        <taxon>Candidatus Korarchaeia</taxon>
        <taxon>Candidatus Korarchaeia incertae sedis</taxon>
        <taxon>Candidatus Methanodesulfokora</taxon>
    </lineage>
</organism>
<dbReference type="Gene3D" id="1.20.120.1610">
    <property type="match status" value="1"/>
</dbReference>
<comment type="caution">
    <text evidence="1">The sequence shown here is derived from an EMBL/GenBank/DDBJ whole genome shotgun (WGS) entry which is preliminary data.</text>
</comment>
<dbReference type="OrthoDB" id="19294at2157"/>
<dbReference type="RefSeq" id="WP_125671993.1">
    <property type="nucleotide sequence ID" value="NZ_RCOS01000124.1"/>
</dbReference>
<dbReference type="InterPro" id="IPR010157">
    <property type="entry name" value="CRISPR-assoc_Cas5"/>
</dbReference>
<proteinExistence type="predicted"/>
<sequence length="106" mass="12219">MEEDCMEQVANMLRFFVRMRNYGYVDRMANALTPDPAEAALVEAYRHLRSLYDSSKEEGGLRKVEVDGKILTLPKIPDQECTKKILEIIRKNPPERKTLALMALSF</sequence>
<dbReference type="Proteomes" id="UP000277582">
    <property type="component" value="Unassembled WGS sequence"/>
</dbReference>
<protein>
    <submittedName>
        <fullName evidence="1">Type I-A CRISPR-associated protein Csa5</fullName>
    </submittedName>
</protein>
<name>A0A429GHC1_9CREN</name>
<dbReference type="Pfam" id="PF09702">
    <property type="entry name" value="Cas_Csa5"/>
    <property type="match status" value="1"/>
</dbReference>
<dbReference type="EMBL" id="RCOS01000124">
    <property type="protein sequence ID" value="RSN73292.1"/>
    <property type="molecule type" value="Genomic_DNA"/>
</dbReference>
<evidence type="ECO:0000313" key="2">
    <source>
        <dbReference type="Proteomes" id="UP000277582"/>
    </source>
</evidence>
<dbReference type="AlphaFoldDB" id="A0A429GHC1"/>
<accession>A0A429GHC1</accession>
<reference evidence="1 2" key="1">
    <citation type="submission" date="2018-10" db="EMBL/GenBank/DDBJ databases">
        <title>Co-occurring genomic capacity for anaerobic methane metabolism and dissimilatory sulfite reduction discovered in the Korarchaeota.</title>
        <authorList>
            <person name="Mckay L.J."/>
            <person name="Dlakic M."/>
            <person name="Fields M.W."/>
            <person name="Delmont T.O."/>
            <person name="Eren A.M."/>
            <person name="Jay Z.J."/>
            <person name="Klingelsmith K.B."/>
            <person name="Rusch D.B."/>
            <person name="Inskeep W.P."/>
        </authorList>
    </citation>
    <scope>NUCLEOTIDE SEQUENCE [LARGE SCALE GENOMIC DNA]</scope>
    <source>
        <strain evidence="1 2">MDKW</strain>
    </source>
</reference>
<gene>
    <name evidence="1" type="ORF">D6D85_10895</name>
</gene>